<organism evidence="1 2">
    <name type="scientific">Paraburkholderia antibiotica</name>
    <dbReference type="NCBI Taxonomy" id="2728839"/>
    <lineage>
        <taxon>Bacteria</taxon>
        <taxon>Pseudomonadati</taxon>
        <taxon>Pseudomonadota</taxon>
        <taxon>Betaproteobacteria</taxon>
        <taxon>Burkholderiales</taxon>
        <taxon>Burkholderiaceae</taxon>
        <taxon>Paraburkholderia</taxon>
    </lineage>
</organism>
<protein>
    <recommendedName>
        <fullName evidence="3">Filamentous hemagglutinin</fullName>
    </recommendedName>
</protein>
<dbReference type="Proteomes" id="UP000583127">
    <property type="component" value="Unassembled WGS sequence"/>
</dbReference>
<dbReference type="AlphaFoldDB" id="A0A7X9X6S9"/>
<evidence type="ECO:0008006" key="3">
    <source>
        <dbReference type="Google" id="ProtNLM"/>
    </source>
</evidence>
<accession>A0A7X9X6S9</accession>
<sequence>MGGVTNTAATSEGTANAATLQGLKGQLANENLANIAAQDSRLATAVNGSGTSNPNFSIGSGTVAEANALGQAWVGDGATLVSNQAACPGCLVSADGTMIYRPPQPKSSPFATTGVQANFVRQTPSGTIISNGHLNVTP</sequence>
<comment type="caution">
    <text evidence="1">The sequence shown here is derived from an EMBL/GenBank/DDBJ whole genome shotgun (WGS) entry which is preliminary data.</text>
</comment>
<gene>
    <name evidence="1" type="ORF">HHL14_16285</name>
</gene>
<dbReference type="EMBL" id="JABBFZ010000009">
    <property type="protein sequence ID" value="NML32388.1"/>
    <property type="molecule type" value="Genomic_DNA"/>
</dbReference>
<evidence type="ECO:0000313" key="2">
    <source>
        <dbReference type="Proteomes" id="UP000583127"/>
    </source>
</evidence>
<keyword evidence="2" id="KW-1185">Reference proteome</keyword>
<reference evidence="1 2" key="1">
    <citation type="submission" date="2020-04" db="EMBL/GenBank/DDBJ databases">
        <title>Paraburkholderia sp. G-4-1-8 isolated from soil.</title>
        <authorList>
            <person name="Dahal R.H."/>
        </authorList>
    </citation>
    <scope>NUCLEOTIDE SEQUENCE [LARGE SCALE GENOMIC DNA]</scope>
    <source>
        <strain evidence="1 2">G-4-1-8</strain>
    </source>
</reference>
<name>A0A7X9X6S9_9BURK</name>
<proteinExistence type="predicted"/>
<evidence type="ECO:0000313" key="1">
    <source>
        <dbReference type="EMBL" id="NML32388.1"/>
    </source>
</evidence>